<accession>A0A5B0MKC0</accession>
<comment type="caution">
    <text evidence="2">The sequence shown here is derived from an EMBL/GenBank/DDBJ whole genome shotgun (WGS) entry which is preliminary data.</text>
</comment>
<gene>
    <name evidence="2" type="ORF">PGT21_003875</name>
</gene>
<feature type="region of interest" description="Disordered" evidence="1">
    <location>
        <begin position="73"/>
        <end position="104"/>
    </location>
</feature>
<protein>
    <submittedName>
        <fullName evidence="2">Uncharacterized protein</fullName>
    </submittedName>
</protein>
<evidence type="ECO:0000256" key="1">
    <source>
        <dbReference type="SAM" id="MobiDB-lite"/>
    </source>
</evidence>
<dbReference type="AlphaFoldDB" id="A0A5B0MKC0"/>
<name>A0A5B0MKC0_PUCGR</name>
<feature type="region of interest" description="Disordered" evidence="1">
    <location>
        <begin position="146"/>
        <end position="177"/>
    </location>
</feature>
<keyword evidence="3" id="KW-1185">Reference proteome</keyword>
<evidence type="ECO:0000313" key="3">
    <source>
        <dbReference type="Proteomes" id="UP000324748"/>
    </source>
</evidence>
<feature type="compositionally biased region" description="Low complexity" evidence="1">
    <location>
        <begin position="82"/>
        <end position="96"/>
    </location>
</feature>
<organism evidence="2 3">
    <name type="scientific">Puccinia graminis f. sp. tritici</name>
    <dbReference type="NCBI Taxonomy" id="56615"/>
    <lineage>
        <taxon>Eukaryota</taxon>
        <taxon>Fungi</taxon>
        <taxon>Dikarya</taxon>
        <taxon>Basidiomycota</taxon>
        <taxon>Pucciniomycotina</taxon>
        <taxon>Pucciniomycetes</taxon>
        <taxon>Pucciniales</taxon>
        <taxon>Pucciniaceae</taxon>
        <taxon>Puccinia</taxon>
    </lineage>
</organism>
<proteinExistence type="predicted"/>
<dbReference type="Proteomes" id="UP000324748">
    <property type="component" value="Unassembled WGS sequence"/>
</dbReference>
<sequence length="241" mass="26170">MGHIKGKFGLNEEQLWIGNPNNDEEGMQIYNNRLTAWAQAIQHAKNPAIDLNHPPQTKEFKWIKHRVPTLDSLIGQTSPHNSCRSGSASNRSESSRAVGASCVVTPAPSKESKAELPSHMHIEEEFPLFPAKSELEVKVVWDVPNVGGTPADSPGGGTRGGSPARNTGSQVHPQPNRRCDGVRYEQAVFLAHKSERSSITTNLTPSENSHVCWPISVLGVTCWVRLLSPADVGVADSQPCC</sequence>
<reference evidence="2 3" key="1">
    <citation type="submission" date="2019-05" db="EMBL/GenBank/DDBJ databases">
        <title>Emergence of the Ug99 lineage of the wheat stem rust pathogen through somatic hybridization.</title>
        <authorList>
            <person name="Li F."/>
            <person name="Upadhyaya N.M."/>
            <person name="Sperschneider J."/>
            <person name="Matny O."/>
            <person name="Nguyen-Phuc H."/>
            <person name="Mago R."/>
            <person name="Raley C."/>
            <person name="Miller M.E."/>
            <person name="Silverstein K.A.T."/>
            <person name="Henningsen E."/>
            <person name="Hirsch C.D."/>
            <person name="Visser B."/>
            <person name="Pretorius Z.A."/>
            <person name="Steffenson B.J."/>
            <person name="Schwessinger B."/>
            <person name="Dodds P.N."/>
            <person name="Figueroa M."/>
        </authorList>
    </citation>
    <scope>NUCLEOTIDE SEQUENCE [LARGE SCALE GENOMIC DNA]</scope>
    <source>
        <strain evidence="2">21-0</strain>
    </source>
</reference>
<evidence type="ECO:0000313" key="2">
    <source>
        <dbReference type="EMBL" id="KAA1077345.1"/>
    </source>
</evidence>
<dbReference type="OrthoDB" id="2509653at2759"/>
<dbReference type="EMBL" id="VSWC01000144">
    <property type="protein sequence ID" value="KAA1077345.1"/>
    <property type="molecule type" value="Genomic_DNA"/>
</dbReference>
<feature type="compositionally biased region" description="Polar residues" evidence="1">
    <location>
        <begin position="164"/>
        <end position="173"/>
    </location>
</feature>